<dbReference type="STRING" id="1121326.CLMAG_34490"/>
<evidence type="ECO:0000256" key="5">
    <source>
        <dbReference type="ARBA" id="ARBA00023049"/>
    </source>
</evidence>
<dbReference type="RefSeq" id="WP_066624809.1">
    <property type="nucleotide sequence ID" value="NZ_FQXL01000005.1"/>
</dbReference>
<dbReference type="GO" id="GO:0004181">
    <property type="term" value="F:metallocarboxypeptidase activity"/>
    <property type="evidence" value="ECO:0007669"/>
    <property type="project" value="InterPro"/>
</dbReference>
<gene>
    <name evidence="9" type="primary">pepF1_1</name>
    <name evidence="9" type="ORF">CLMAG_34490</name>
</gene>
<dbReference type="InterPro" id="IPR011977">
    <property type="entry name" value="Pept_M3B_clade3"/>
</dbReference>
<accession>A0A162SP66</accession>
<dbReference type="SUPFAM" id="SSF55486">
    <property type="entry name" value="Metalloproteases ('zincins'), catalytic domain"/>
    <property type="match status" value="1"/>
</dbReference>
<proteinExistence type="inferred from homology"/>
<name>A0A162SP66_9CLOT</name>
<evidence type="ECO:0000256" key="4">
    <source>
        <dbReference type="ARBA" id="ARBA00022833"/>
    </source>
</evidence>
<dbReference type="InterPro" id="IPR034006">
    <property type="entry name" value="M3B_PepF_2"/>
</dbReference>
<evidence type="ECO:0000313" key="10">
    <source>
        <dbReference type="Proteomes" id="UP000076603"/>
    </source>
</evidence>
<keyword evidence="3 6" id="KW-0378">Hydrolase</keyword>
<comment type="similarity">
    <text evidence="6">Belongs to the peptidase M3 family.</text>
</comment>
<feature type="domain" description="Oligopeptidase F N-terminal" evidence="8">
    <location>
        <begin position="125"/>
        <end position="180"/>
    </location>
</feature>
<evidence type="ECO:0000256" key="3">
    <source>
        <dbReference type="ARBA" id="ARBA00022801"/>
    </source>
</evidence>
<evidence type="ECO:0000259" key="8">
    <source>
        <dbReference type="Pfam" id="PF08439"/>
    </source>
</evidence>
<dbReference type="GO" id="GO:0004222">
    <property type="term" value="F:metalloendopeptidase activity"/>
    <property type="evidence" value="ECO:0007669"/>
    <property type="project" value="InterPro"/>
</dbReference>
<dbReference type="Gene3D" id="1.10.1370.20">
    <property type="entry name" value="Oligoendopeptidase f, C-terminal domain"/>
    <property type="match status" value="1"/>
</dbReference>
<keyword evidence="5 6" id="KW-0482">Metalloprotease</keyword>
<feature type="domain" description="Peptidase M3A/M3B catalytic" evidence="7">
    <location>
        <begin position="200"/>
        <end position="580"/>
    </location>
</feature>
<reference evidence="9 10" key="1">
    <citation type="submission" date="2016-04" db="EMBL/GenBank/DDBJ databases">
        <title>Genome sequence of Clostridium magnum DSM 2767.</title>
        <authorList>
            <person name="Poehlein A."/>
            <person name="Uhlig R."/>
            <person name="Fischer R."/>
            <person name="Bahl H."/>
            <person name="Daniel R."/>
        </authorList>
    </citation>
    <scope>NUCLEOTIDE SEQUENCE [LARGE SCALE GENOMIC DNA]</scope>
    <source>
        <strain evidence="9 10">DSM 2767</strain>
    </source>
</reference>
<organism evidence="9 10">
    <name type="scientific">Clostridium magnum DSM 2767</name>
    <dbReference type="NCBI Taxonomy" id="1121326"/>
    <lineage>
        <taxon>Bacteria</taxon>
        <taxon>Bacillati</taxon>
        <taxon>Bacillota</taxon>
        <taxon>Clostridia</taxon>
        <taxon>Eubacteriales</taxon>
        <taxon>Clostridiaceae</taxon>
        <taxon>Clostridium</taxon>
    </lineage>
</organism>
<keyword evidence="1 6" id="KW-0645">Protease</keyword>
<dbReference type="PATRIC" id="fig|1121326.3.peg.3488"/>
<dbReference type="GO" id="GO:0046872">
    <property type="term" value="F:metal ion binding"/>
    <property type="evidence" value="ECO:0007669"/>
    <property type="project" value="UniProtKB-UniRule"/>
</dbReference>
<protein>
    <submittedName>
        <fullName evidence="9">Oligoendopeptidase F, plasmid</fullName>
        <ecNumber evidence="9">3.4.24.-</ecNumber>
    </submittedName>
</protein>
<dbReference type="InterPro" id="IPR001567">
    <property type="entry name" value="Pept_M3A_M3B_dom"/>
</dbReference>
<dbReference type="NCBIfam" id="TIGR02290">
    <property type="entry name" value="M3_fam_3"/>
    <property type="match status" value="1"/>
</dbReference>
<dbReference type="InterPro" id="IPR001333">
    <property type="entry name" value="Peptidase_M32_Taq"/>
</dbReference>
<dbReference type="Gene3D" id="1.20.140.70">
    <property type="entry name" value="Oligopeptidase f, N-terminal domain"/>
    <property type="match status" value="1"/>
</dbReference>
<keyword evidence="4 6" id="KW-0862">Zinc</keyword>
<dbReference type="PANTHER" id="PTHR34217:SF1">
    <property type="entry name" value="CARBOXYPEPTIDASE 1"/>
    <property type="match status" value="1"/>
</dbReference>
<evidence type="ECO:0000256" key="1">
    <source>
        <dbReference type="ARBA" id="ARBA00022670"/>
    </source>
</evidence>
<keyword evidence="10" id="KW-1185">Reference proteome</keyword>
<dbReference type="InterPro" id="IPR042088">
    <property type="entry name" value="OligoPept_F_C"/>
</dbReference>
<dbReference type="OrthoDB" id="9769691at2"/>
<dbReference type="InterPro" id="IPR013647">
    <property type="entry name" value="OligopepF_N_dom"/>
</dbReference>
<dbReference type="Proteomes" id="UP000076603">
    <property type="component" value="Unassembled WGS sequence"/>
</dbReference>
<dbReference type="GO" id="GO:0006508">
    <property type="term" value="P:proteolysis"/>
    <property type="evidence" value="ECO:0007669"/>
    <property type="project" value="UniProtKB-KW"/>
</dbReference>
<dbReference type="EMBL" id="LWAE01000003">
    <property type="protein sequence ID" value="KZL91690.1"/>
    <property type="molecule type" value="Genomic_DNA"/>
</dbReference>
<evidence type="ECO:0000256" key="2">
    <source>
        <dbReference type="ARBA" id="ARBA00022723"/>
    </source>
</evidence>
<keyword evidence="2 6" id="KW-0479">Metal-binding</keyword>
<comment type="caution">
    <text evidence="9">The sequence shown here is derived from an EMBL/GenBank/DDBJ whole genome shotgun (WGS) entry which is preliminary data.</text>
</comment>
<dbReference type="AlphaFoldDB" id="A0A162SP66"/>
<dbReference type="Pfam" id="PF01432">
    <property type="entry name" value="Peptidase_M3"/>
    <property type="match status" value="1"/>
</dbReference>
<dbReference type="PANTHER" id="PTHR34217">
    <property type="entry name" value="METAL-DEPENDENT CARBOXYPEPTIDASE"/>
    <property type="match status" value="1"/>
</dbReference>
<dbReference type="CDD" id="cd09607">
    <property type="entry name" value="M3B_PepF"/>
    <property type="match status" value="1"/>
</dbReference>
<evidence type="ECO:0000256" key="6">
    <source>
        <dbReference type="RuleBase" id="RU003435"/>
    </source>
</evidence>
<comment type="cofactor">
    <cofactor evidence="6">
        <name>Zn(2+)</name>
        <dbReference type="ChEBI" id="CHEBI:29105"/>
    </cofactor>
    <text evidence="6">Binds 1 zinc ion.</text>
</comment>
<evidence type="ECO:0000313" key="9">
    <source>
        <dbReference type="EMBL" id="KZL91690.1"/>
    </source>
</evidence>
<dbReference type="EC" id="3.4.24.-" evidence="9"/>
<dbReference type="Pfam" id="PF08439">
    <property type="entry name" value="Peptidase_M3_N"/>
    <property type="match status" value="1"/>
</dbReference>
<evidence type="ECO:0000259" key="7">
    <source>
        <dbReference type="Pfam" id="PF01432"/>
    </source>
</evidence>
<sequence>MELKWSLKELYESFESEAFKNDLKACDTYIEDFNIWIDKVTKDYNNLLGKLEEYIENIRYRENLFSKLFAFSQLTLSVETNNKKALNSVELLEEKDSRIAEGDAKIKNWIGKISNLSSIIENSEIESSELLKEHSFFLNEIKESSKYYLSDKEEAVIAKMKNTGSNAWSKLRDLLTSNLRVDIELDGKLEKLPLTVIRNMAYDKKEVLRKKAYEAELKAYEKIEDSVAACLNGIKGEVITIAKMRGYKSPLEETLLNSRMDEETLNAMIGAMQESFPSFRRYFRKKGELLGKKNGLPFYDMFAPVGSANMEFSYEQGKKFVYENFKTFSPKLAEYAKKAFDNHWIDVEPREGKVGGAFCENIHALGESRFMLNYGGKFSDVVTLAHELGHGYHGECLKDESILNSDYPMPIAETASTFCETIVKKAAVKNASKEEAFTILEAELSDCAQVIVDIYSRFLFESEVFQKRENSSLSAQELKDIMIGAQIESYGDGLDKEYLHPYMWLCKPHYYDASYNFYNFPYAFGLLFAKGLYSEYLKRGSSFSADYDKLLSVTGKMKIAEVAKLMGINIHNIEFWKNSLKTIEEDIEEFIKL</sequence>